<gene>
    <name evidence="2" type="ORF">BTUL_0047g00490</name>
</gene>
<evidence type="ECO:0000313" key="3">
    <source>
        <dbReference type="Proteomes" id="UP000297777"/>
    </source>
</evidence>
<organism evidence="2 3">
    <name type="scientific">Botrytis tulipae</name>
    <dbReference type="NCBI Taxonomy" id="87230"/>
    <lineage>
        <taxon>Eukaryota</taxon>
        <taxon>Fungi</taxon>
        <taxon>Dikarya</taxon>
        <taxon>Ascomycota</taxon>
        <taxon>Pezizomycotina</taxon>
        <taxon>Leotiomycetes</taxon>
        <taxon>Helotiales</taxon>
        <taxon>Sclerotiniaceae</taxon>
        <taxon>Botrytis</taxon>
    </lineage>
</organism>
<dbReference type="AlphaFoldDB" id="A0A4Z1F1D5"/>
<feature type="region of interest" description="Disordered" evidence="1">
    <location>
        <begin position="1"/>
        <end position="23"/>
    </location>
</feature>
<evidence type="ECO:0000313" key="2">
    <source>
        <dbReference type="EMBL" id="TGO14887.1"/>
    </source>
</evidence>
<accession>A0A4Z1F1D5</accession>
<dbReference type="Proteomes" id="UP000297777">
    <property type="component" value="Unassembled WGS sequence"/>
</dbReference>
<sequence length="109" mass="12327">MALTLAMNSRTSEPLSSPTKAIKSGQRSYPTAIFESSGFKVSMKKRMSEIYHASCVTYSELMDSLAHELDKGQLLSMFVFYYLVEHSGMFHVSESEERIFKSYYDVASA</sequence>
<reference evidence="2 3" key="1">
    <citation type="submission" date="2017-12" db="EMBL/GenBank/DDBJ databases">
        <title>Comparative genomics of Botrytis spp.</title>
        <authorList>
            <person name="Valero-Jimenez C.A."/>
            <person name="Tapia P."/>
            <person name="Veloso J."/>
            <person name="Silva-Moreno E."/>
            <person name="Staats M."/>
            <person name="Valdes J.H."/>
            <person name="Van Kan J.A.L."/>
        </authorList>
    </citation>
    <scope>NUCLEOTIDE SEQUENCE [LARGE SCALE GENOMIC DNA]</scope>
    <source>
        <strain evidence="2 3">Bt9001</strain>
    </source>
</reference>
<protein>
    <submittedName>
        <fullName evidence="2">Uncharacterized protein</fullName>
    </submittedName>
</protein>
<evidence type="ECO:0000256" key="1">
    <source>
        <dbReference type="SAM" id="MobiDB-lite"/>
    </source>
</evidence>
<dbReference type="EMBL" id="PQXH01000047">
    <property type="protein sequence ID" value="TGO14887.1"/>
    <property type="molecule type" value="Genomic_DNA"/>
</dbReference>
<keyword evidence="3" id="KW-1185">Reference proteome</keyword>
<comment type="caution">
    <text evidence="2">The sequence shown here is derived from an EMBL/GenBank/DDBJ whole genome shotgun (WGS) entry which is preliminary data.</text>
</comment>
<name>A0A4Z1F1D5_9HELO</name>
<proteinExistence type="predicted"/>